<accession>A0A5C4RST7</accession>
<feature type="chain" id="PRO_5022978892" evidence="2">
    <location>
        <begin position="22"/>
        <end position="176"/>
    </location>
</feature>
<feature type="signal peptide" evidence="2">
    <location>
        <begin position="1"/>
        <end position="21"/>
    </location>
</feature>
<comment type="caution">
    <text evidence="4">The sequence shown here is derived from an EMBL/GenBank/DDBJ whole genome shotgun (WGS) entry which is preliminary data.</text>
</comment>
<reference evidence="4 5" key="1">
    <citation type="submission" date="2019-03" db="EMBL/GenBank/DDBJ databases">
        <title>Arenimonas daejeonensis sp. nov., isolated from compost.</title>
        <authorList>
            <person name="Jeon C.O."/>
        </authorList>
    </citation>
    <scope>NUCLEOTIDE SEQUENCE [LARGE SCALE GENOMIC DNA]</scope>
    <source>
        <strain evidence="4 5">R29</strain>
    </source>
</reference>
<dbReference type="Gene3D" id="2.40.160.20">
    <property type="match status" value="1"/>
</dbReference>
<dbReference type="RefSeq" id="WP_139444683.1">
    <property type="nucleotide sequence ID" value="NZ_SMDR01000001.1"/>
</dbReference>
<dbReference type="EMBL" id="SMDR01000001">
    <property type="protein sequence ID" value="TNJ34276.1"/>
    <property type="molecule type" value="Genomic_DNA"/>
</dbReference>
<dbReference type="InterPro" id="IPR027385">
    <property type="entry name" value="Beta-barrel_OMP"/>
</dbReference>
<evidence type="ECO:0000256" key="2">
    <source>
        <dbReference type="SAM" id="SignalP"/>
    </source>
</evidence>
<dbReference type="InterPro" id="IPR011250">
    <property type="entry name" value="OMP/PagP_B-barrel"/>
</dbReference>
<proteinExistence type="predicted"/>
<dbReference type="SUPFAM" id="SSF56925">
    <property type="entry name" value="OMPA-like"/>
    <property type="match status" value="1"/>
</dbReference>
<sequence length="176" mass="19143">MHKTLMAACLAALTLPGLAHADEHYLRGGIGQAEPDSTDFEDSSNAWTLGVGWRFTRHFALEAGYTDLGDYAGSAPAVGGPMDLRITSLELGLAAKLPFGQSKFFGQARAGVHRWENKFHNFEAGFKDTGADAYYGLGLGYDFTDLFGVSLNYERYALSGDTVGDVDRVMLAFEMR</sequence>
<name>A0A5C4RST7_9GAMM</name>
<evidence type="ECO:0000256" key="1">
    <source>
        <dbReference type="ARBA" id="ARBA00022729"/>
    </source>
</evidence>
<keyword evidence="1 2" id="KW-0732">Signal</keyword>
<keyword evidence="5" id="KW-1185">Reference proteome</keyword>
<dbReference type="Proteomes" id="UP000305760">
    <property type="component" value="Unassembled WGS sequence"/>
</dbReference>
<dbReference type="OrthoDB" id="5735897at2"/>
<organism evidence="4 5">
    <name type="scientific">Arenimonas terrae</name>
    <dbReference type="NCBI Taxonomy" id="2546226"/>
    <lineage>
        <taxon>Bacteria</taxon>
        <taxon>Pseudomonadati</taxon>
        <taxon>Pseudomonadota</taxon>
        <taxon>Gammaproteobacteria</taxon>
        <taxon>Lysobacterales</taxon>
        <taxon>Lysobacteraceae</taxon>
        <taxon>Arenimonas</taxon>
    </lineage>
</organism>
<dbReference type="AlphaFoldDB" id="A0A5C4RST7"/>
<evidence type="ECO:0000313" key="4">
    <source>
        <dbReference type="EMBL" id="TNJ34276.1"/>
    </source>
</evidence>
<feature type="domain" description="Outer membrane protein beta-barrel" evidence="3">
    <location>
        <begin position="7"/>
        <end position="159"/>
    </location>
</feature>
<evidence type="ECO:0000313" key="5">
    <source>
        <dbReference type="Proteomes" id="UP000305760"/>
    </source>
</evidence>
<evidence type="ECO:0000259" key="3">
    <source>
        <dbReference type="Pfam" id="PF13505"/>
    </source>
</evidence>
<protein>
    <submittedName>
        <fullName evidence="4">Porin family protein</fullName>
    </submittedName>
</protein>
<gene>
    <name evidence="4" type="ORF">E1B00_00320</name>
</gene>
<dbReference type="Pfam" id="PF13505">
    <property type="entry name" value="OMP_b-brl"/>
    <property type="match status" value="1"/>
</dbReference>